<dbReference type="RefSeq" id="WP_021011741.1">
    <property type="nucleotide sequence ID" value="NZ_ASHR01000042.1"/>
</dbReference>
<dbReference type="Proteomes" id="UP000016462">
    <property type="component" value="Unassembled WGS sequence"/>
</dbReference>
<gene>
    <name evidence="1" type="ORF">L332_01055</name>
</gene>
<evidence type="ECO:0000313" key="2">
    <source>
        <dbReference type="Proteomes" id="UP000016462"/>
    </source>
</evidence>
<dbReference type="SUPFAM" id="SSF56112">
    <property type="entry name" value="Protein kinase-like (PK-like)"/>
    <property type="match status" value="1"/>
</dbReference>
<sequence length="425" mass="43670">MDPDAASIAGYPLVRAVRRTAEREVWVADASGHGVEVHRALAGADAPLAREAEALLLAEHEHLLPVVDVATDVGVVVVRQLVPRDLADWLLERGEPESGEAVTALAPIAAALGALHAIGAVAGGVTAHDVRIDDDGAPMLVGEGAHLETDRPTEAWREASDGVAADARGWRELALLLADASGQPLPQSVEAAVERRDLVAAGAALIAAWPALPLALDPPVVRGEPAPSRMRPRERASGLEAVWARVALLLERLPRGAPVAARLLDSARAVRPRYWAVSGGGVVALVVAAVLLGGSGPPVADAAAEPSPTPTLGDVAAAQPTAVPTAHPPPGGVPADPLAGAAALLAEREACLDAGDAACLVGLHEPDSPLLTALAPWRMPDDGVLEVVQQLGDAWLLRVVSGDEPASVLVMSTEAGWTLRDAWSD</sequence>
<organism evidence="1 2">
    <name type="scientific">Agrococcus pavilionensis RW1</name>
    <dbReference type="NCBI Taxonomy" id="1330458"/>
    <lineage>
        <taxon>Bacteria</taxon>
        <taxon>Bacillati</taxon>
        <taxon>Actinomycetota</taxon>
        <taxon>Actinomycetes</taxon>
        <taxon>Micrococcales</taxon>
        <taxon>Microbacteriaceae</taxon>
        <taxon>Agrococcus</taxon>
    </lineage>
</organism>
<reference evidence="1 2" key="1">
    <citation type="journal article" date="2013" name="Genome Announc.">
        <title>First draft genome sequence from a member of the genus agrococcus, isolated from modern microbialites.</title>
        <authorList>
            <person name="White R.A.III."/>
            <person name="Grassa C.J."/>
            <person name="Suttle C.A."/>
        </authorList>
    </citation>
    <scope>NUCLEOTIDE SEQUENCE [LARGE SCALE GENOMIC DNA]</scope>
    <source>
        <strain evidence="1 2">RW1</strain>
    </source>
</reference>
<protein>
    <recommendedName>
        <fullName evidence="3">Protein kinase domain-containing protein</fullName>
    </recommendedName>
</protein>
<evidence type="ECO:0000313" key="1">
    <source>
        <dbReference type="EMBL" id="ERG63049.1"/>
    </source>
</evidence>
<dbReference type="EMBL" id="ASHR01000042">
    <property type="protein sequence ID" value="ERG63049.1"/>
    <property type="molecule type" value="Genomic_DNA"/>
</dbReference>
<comment type="caution">
    <text evidence="1">The sequence shown here is derived from an EMBL/GenBank/DDBJ whole genome shotgun (WGS) entry which is preliminary data.</text>
</comment>
<dbReference type="InterPro" id="IPR011009">
    <property type="entry name" value="Kinase-like_dom_sf"/>
</dbReference>
<accession>U1LL62</accession>
<dbReference type="AlphaFoldDB" id="U1LL62"/>
<dbReference type="OrthoDB" id="5125808at2"/>
<keyword evidence="2" id="KW-1185">Reference proteome</keyword>
<dbReference type="Gene3D" id="1.10.510.10">
    <property type="entry name" value="Transferase(Phosphotransferase) domain 1"/>
    <property type="match status" value="1"/>
</dbReference>
<evidence type="ECO:0008006" key="3">
    <source>
        <dbReference type="Google" id="ProtNLM"/>
    </source>
</evidence>
<proteinExistence type="predicted"/>
<name>U1LL62_9MICO</name>